<dbReference type="PANTHER" id="PTHR14087:SF7">
    <property type="entry name" value="THYMOCYTE NUCLEAR PROTEIN 1"/>
    <property type="match status" value="1"/>
</dbReference>
<dbReference type="SUPFAM" id="SSF88697">
    <property type="entry name" value="PUA domain-like"/>
    <property type="match status" value="1"/>
</dbReference>
<accession>A0A3M9N537</accession>
<dbReference type="Proteomes" id="UP000271010">
    <property type="component" value="Unassembled WGS sequence"/>
</dbReference>
<reference evidence="2 3" key="1">
    <citation type="submission" date="2018-11" db="EMBL/GenBank/DDBJ databases">
        <title>Rufibacter latericius sp. nov., isolated from water in Baiyang Lake.</title>
        <authorList>
            <person name="Yang Y."/>
        </authorList>
    </citation>
    <scope>NUCLEOTIDE SEQUENCE [LARGE SCALE GENOMIC DNA]</scope>
    <source>
        <strain evidence="2 3">MCC P1</strain>
    </source>
</reference>
<protein>
    <submittedName>
        <fullName evidence="2">EVE domain-containing protein</fullName>
    </submittedName>
</protein>
<dbReference type="CDD" id="cd21133">
    <property type="entry name" value="EVE"/>
    <property type="match status" value="1"/>
</dbReference>
<evidence type="ECO:0000313" key="3">
    <source>
        <dbReference type="Proteomes" id="UP000271010"/>
    </source>
</evidence>
<dbReference type="InterPro" id="IPR015947">
    <property type="entry name" value="PUA-like_sf"/>
</dbReference>
<dbReference type="InterPro" id="IPR047197">
    <property type="entry name" value="THYN1-like_EVE"/>
</dbReference>
<dbReference type="Gene3D" id="3.10.590.10">
    <property type="entry name" value="ph1033 like domains"/>
    <property type="match status" value="1"/>
</dbReference>
<evidence type="ECO:0000313" key="2">
    <source>
        <dbReference type="EMBL" id="RNI32924.1"/>
    </source>
</evidence>
<dbReference type="InterPro" id="IPR052181">
    <property type="entry name" value="5hmC_binding"/>
</dbReference>
<comment type="caution">
    <text evidence="2">The sequence shown here is derived from an EMBL/GenBank/DDBJ whole genome shotgun (WGS) entry which is preliminary data.</text>
</comment>
<name>A0A3M9N537_9BACT</name>
<dbReference type="RefSeq" id="WP_123131123.1">
    <property type="nucleotide sequence ID" value="NZ_JBHMAD010000013.1"/>
</dbReference>
<dbReference type="Pfam" id="PF01878">
    <property type="entry name" value="EVE"/>
    <property type="match status" value="1"/>
</dbReference>
<keyword evidence="3" id="KW-1185">Reference proteome</keyword>
<sequence>MNYWLVKSEPEKYAWTDLQRDGETTWDGVRNFQARNNLQQMKEGDLVMYYHSVSEKSIVGVAKVSKEAYPDPTANEPRWLAVSLVPEQAFAQPVSLDQIKKEERLQNIALLRQSRLSVMPLSPEEFEILLRMGQ</sequence>
<feature type="domain" description="EVE" evidence="1">
    <location>
        <begin position="2"/>
        <end position="132"/>
    </location>
</feature>
<dbReference type="OrthoDB" id="9791347at2"/>
<organism evidence="2 3">
    <name type="scientific">Rufibacter immobilis</name>
    <dbReference type="NCBI Taxonomy" id="1348778"/>
    <lineage>
        <taxon>Bacteria</taxon>
        <taxon>Pseudomonadati</taxon>
        <taxon>Bacteroidota</taxon>
        <taxon>Cytophagia</taxon>
        <taxon>Cytophagales</taxon>
        <taxon>Hymenobacteraceae</taxon>
        <taxon>Rufibacter</taxon>
    </lineage>
</organism>
<dbReference type="InterPro" id="IPR002740">
    <property type="entry name" value="EVE_domain"/>
</dbReference>
<gene>
    <name evidence="2" type="ORF">EFA69_00425</name>
</gene>
<dbReference type="EMBL" id="RJJE01000001">
    <property type="protein sequence ID" value="RNI32924.1"/>
    <property type="molecule type" value="Genomic_DNA"/>
</dbReference>
<proteinExistence type="predicted"/>
<dbReference type="PANTHER" id="PTHR14087">
    <property type="entry name" value="THYMOCYTE NUCLEAR PROTEIN 1"/>
    <property type="match status" value="1"/>
</dbReference>
<evidence type="ECO:0000259" key="1">
    <source>
        <dbReference type="Pfam" id="PF01878"/>
    </source>
</evidence>
<dbReference type="AlphaFoldDB" id="A0A3M9N537"/>